<dbReference type="OrthoDB" id="285363at2"/>
<gene>
    <name evidence="2" type="ordered locus">Sinac_5027</name>
</gene>
<dbReference type="KEGG" id="saci:Sinac_5027"/>
<dbReference type="eggNOG" id="ENOG502ZIJ1">
    <property type="taxonomic scope" value="Bacteria"/>
</dbReference>
<dbReference type="EMBL" id="CP003364">
    <property type="protein sequence ID" value="AGA29181.1"/>
    <property type="molecule type" value="Genomic_DNA"/>
</dbReference>
<feature type="chain" id="PRO_5003940229" description="Carboxypeptidase regulatory-like domain-containing protein" evidence="1">
    <location>
        <begin position="33"/>
        <end position="130"/>
    </location>
</feature>
<organism evidence="2 3">
    <name type="scientific">Singulisphaera acidiphila (strain ATCC BAA-1392 / DSM 18658 / VKM B-2454 / MOB10)</name>
    <dbReference type="NCBI Taxonomy" id="886293"/>
    <lineage>
        <taxon>Bacteria</taxon>
        <taxon>Pseudomonadati</taxon>
        <taxon>Planctomycetota</taxon>
        <taxon>Planctomycetia</taxon>
        <taxon>Isosphaerales</taxon>
        <taxon>Isosphaeraceae</taxon>
        <taxon>Singulisphaera</taxon>
    </lineage>
</organism>
<evidence type="ECO:0008006" key="4">
    <source>
        <dbReference type="Google" id="ProtNLM"/>
    </source>
</evidence>
<feature type="signal peptide" evidence="1">
    <location>
        <begin position="1"/>
        <end position="32"/>
    </location>
</feature>
<reference evidence="2 3" key="1">
    <citation type="submission" date="2012-02" db="EMBL/GenBank/DDBJ databases">
        <title>Complete sequence of chromosome of Singulisphaera acidiphila DSM 18658.</title>
        <authorList>
            <consortium name="US DOE Joint Genome Institute (JGI-PGF)"/>
            <person name="Lucas S."/>
            <person name="Copeland A."/>
            <person name="Lapidus A."/>
            <person name="Glavina del Rio T."/>
            <person name="Dalin E."/>
            <person name="Tice H."/>
            <person name="Bruce D."/>
            <person name="Goodwin L."/>
            <person name="Pitluck S."/>
            <person name="Peters L."/>
            <person name="Ovchinnikova G."/>
            <person name="Chertkov O."/>
            <person name="Kyrpides N."/>
            <person name="Mavromatis K."/>
            <person name="Ivanova N."/>
            <person name="Brettin T."/>
            <person name="Detter J.C."/>
            <person name="Han C."/>
            <person name="Larimer F."/>
            <person name="Land M."/>
            <person name="Hauser L."/>
            <person name="Markowitz V."/>
            <person name="Cheng J.-F."/>
            <person name="Hugenholtz P."/>
            <person name="Woyke T."/>
            <person name="Wu D."/>
            <person name="Tindall B."/>
            <person name="Pomrenke H."/>
            <person name="Brambilla E."/>
            <person name="Klenk H.-P."/>
            <person name="Eisen J.A."/>
        </authorList>
    </citation>
    <scope>NUCLEOTIDE SEQUENCE [LARGE SCALE GENOMIC DNA]</scope>
    <source>
        <strain evidence="3">ATCC BAA-1392 / DSM 18658 / VKM B-2454 / MOB10</strain>
    </source>
</reference>
<dbReference type="PROSITE" id="PS51257">
    <property type="entry name" value="PROKAR_LIPOPROTEIN"/>
    <property type="match status" value="1"/>
</dbReference>
<evidence type="ECO:0000256" key="1">
    <source>
        <dbReference type="SAM" id="SignalP"/>
    </source>
</evidence>
<protein>
    <recommendedName>
        <fullName evidence="4">Carboxypeptidase regulatory-like domain-containing protein</fullName>
    </recommendedName>
</protein>
<evidence type="ECO:0000313" key="2">
    <source>
        <dbReference type="EMBL" id="AGA29181.1"/>
    </source>
</evidence>
<evidence type="ECO:0000313" key="3">
    <source>
        <dbReference type="Proteomes" id="UP000010798"/>
    </source>
</evidence>
<dbReference type="AlphaFoldDB" id="L0DKI8"/>
<dbReference type="HOGENOM" id="CLU_155921_0_0_0"/>
<dbReference type="RefSeq" id="WP_015248287.1">
    <property type="nucleotide sequence ID" value="NC_019892.1"/>
</dbReference>
<dbReference type="Proteomes" id="UP000010798">
    <property type="component" value="Chromosome"/>
</dbReference>
<sequence length="130" mass="13485">MIFVAKSWSNGFASAVLAVGLLALCGCDQGGAAPAVSSSTEEGTVNGTVTINGKKASGGTIHFDPSNIKRKSVSAVSAEISKEGTYSIKTLIGENQIRVDSPETKKGMFSVDSFEVKSGENTHDVSLMKL</sequence>
<accession>L0DKI8</accession>
<keyword evidence="3" id="KW-1185">Reference proteome</keyword>
<proteinExistence type="predicted"/>
<keyword evidence="1" id="KW-0732">Signal</keyword>
<name>L0DKI8_SINAD</name>